<protein>
    <submittedName>
        <fullName evidence="1">Uncharacterized protein</fullName>
    </submittedName>
</protein>
<gene>
    <name evidence="1" type="ORF">L6164_009748</name>
</gene>
<comment type="caution">
    <text evidence="1">The sequence shown here is derived from an EMBL/GenBank/DDBJ whole genome shotgun (WGS) entry which is preliminary data.</text>
</comment>
<evidence type="ECO:0000313" key="1">
    <source>
        <dbReference type="EMBL" id="KAI4349112.1"/>
    </source>
</evidence>
<proteinExistence type="predicted"/>
<sequence length="554" mass="64254">MRSLFIKQPAMGVPEYASSSLHYAWKSIRSPMVVPILKLAAILCSVMSIMLFIERVSMATTILMVKLLRRKRYTKYKLDAMKQDLERNRGYPMVLIQIPMYNEKEVYKLSIGAACALSWPSDRLIVQVLDDSTNEVLKELVELECLKWIDKGVNVKYETRRNRNGYKAGALKEGLEKQYVKDCEFVAIFDADFQPEEDYLWRTIPYLLENPKLGLVQARWKFVNADECLMTRLQEMSLDYHFSVEQEVGSSTYSFFGFNGKLRCLWNYIQQATLHISLLKLHLQNVGTAGVWRIQAINDAGGWKDRTTVEDMDLAVRASLKGWEFVFVGDVAVKNELPSTFKAYRFQQHRWSCGPANLFKKMTKEIIFCDRVSTFKRFHLVYAFFFVRKIVAHWVTFFFYCIVIPTSVIVPEITLKKEIAIYIPATITILNAVCTPRSLHLLVFWILFENVMSLHRTKAAIIGLLEANRVNEWVVTEKLGNTMKQKNNARSSKTPKFRFTERIHPLEIIMGMFMLHCAIYDLLFGHDHFYIYLLLQAGAFFTMGFGQMGTFVPN</sequence>
<dbReference type="EMBL" id="CM039429">
    <property type="protein sequence ID" value="KAI4349112.1"/>
    <property type="molecule type" value="Genomic_DNA"/>
</dbReference>
<organism evidence="1 2">
    <name type="scientific">Bauhinia variegata</name>
    <name type="common">Purple orchid tree</name>
    <name type="synonym">Phanera variegata</name>
    <dbReference type="NCBI Taxonomy" id="167791"/>
    <lineage>
        <taxon>Eukaryota</taxon>
        <taxon>Viridiplantae</taxon>
        <taxon>Streptophyta</taxon>
        <taxon>Embryophyta</taxon>
        <taxon>Tracheophyta</taxon>
        <taxon>Spermatophyta</taxon>
        <taxon>Magnoliopsida</taxon>
        <taxon>eudicotyledons</taxon>
        <taxon>Gunneridae</taxon>
        <taxon>Pentapetalae</taxon>
        <taxon>rosids</taxon>
        <taxon>fabids</taxon>
        <taxon>Fabales</taxon>
        <taxon>Fabaceae</taxon>
        <taxon>Cercidoideae</taxon>
        <taxon>Cercideae</taxon>
        <taxon>Bauhiniinae</taxon>
        <taxon>Bauhinia</taxon>
    </lineage>
</organism>
<dbReference type="Proteomes" id="UP000828941">
    <property type="component" value="Chromosome 4"/>
</dbReference>
<evidence type="ECO:0000313" key="2">
    <source>
        <dbReference type="Proteomes" id="UP000828941"/>
    </source>
</evidence>
<keyword evidence="2" id="KW-1185">Reference proteome</keyword>
<accession>A0ACB9PM35</accession>
<reference evidence="1 2" key="1">
    <citation type="journal article" date="2022" name="DNA Res.">
        <title>Chromosomal-level genome assembly of the orchid tree Bauhinia variegata (Leguminosae; Cercidoideae) supports the allotetraploid origin hypothesis of Bauhinia.</title>
        <authorList>
            <person name="Zhong Y."/>
            <person name="Chen Y."/>
            <person name="Zheng D."/>
            <person name="Pang J."/>
            <person name="Liu Y."/>
            <person name="Luo S."/>
            <person name="Meng S."/>
            <person name="Qian L."/>
            <person name="Wei D."/>
            <person name="Dai S."/>
            <person name="Zhou R."/>
        </authorList>
    </citation>
    <scope>NUCLEOTIDE SEQUENCE [LARGE SCALE GENOMIC DNA]</scope>
    <source>
        <strain evidence="1">BV-YZ2020</strain>
    </source>
</reference>
<name>A0ACB9PM35_BAUVA</name>